<proteinExistence type="predicted"/>
<gene>
    <name evidence="2" type="ORF">P7W03_00040</name>
</gene>
<dbReference type="PANTHER" id="PTHR35446">
    <property type="entry name" value="SI:CH211-175M2.5"/>
    <property type="match status" value="1"/>
</dbReference>
<sequence length="183" mass="19475">MSGLPLIQPENATGEAAALLEEVQQALGLTPNLAKAMANSPAALKGFLDLRRALRGGGLPVPVQESIALLVAQHTGCDYGLSWHTYTGTRLAGLSRHQAHRARRGEAEDPFTEAALSLTRSLMHHRGALTDAELAAARGSGLSGAQITEVVAHVALNILTTYFGRTARVCVDWPLVRHDETRA</sequence>
<dbReference type="Pfam" id="PF02627">
    <property type="entry name" value="CMD"/>
    <property type="match status" value="1"/>
</dbReference>
<dbReference type="SUPFAM" id="SSF69118">
    <property type="entry name" value="AhpD-like"/>
    <property type="match status" value="1"/>
</dbReference>
<dbReference type="InterPro" id="IPR003779">
    <property type="entry name" value="CMD-like"/>
</dbReference>
<dbReference type="GO" id="GO:0051920">
    <property type="term" value="F:peroxiredoxin activity"/>
    <property type="evidence" value="ECO:0007669"/>
    <property type="project" value="InterPro"/>
</dbReference>
<dbReference type="Gene3D" id="1.20.1290.10">
    <property type="entry name" value="AhpD-like"/>
    <property type="match status" value="1"/>
</dbReference>
<evidence type="ECO:0000313" key="3">
    <source>
        <dbReference type="Proteomes" id="UP001231701"/>
    </source>
</evidence>
<dbReference type="AlphaFoldDB" id="A0AAX3ZAN3"/>
<name>A0AAX3ZAN3_STRRO</name>
<feature type="domain" description="Carboxymuconolactone decarboxylase-like" evidence="1">
    <location>
        <begin position="41"/>
        <end position="117"/>
    </location>
</feature>
<evidence type="ECO:0000259" key="1">
    <source>
        <dbReference type="Pfam" id="PF02627"/>
    </source>
</evidence>
<dbReference type="PANTHER" id="PTHR35446:SF3">
    <property type="entry name" value="CMD DOMAIN-CONTAINING PROTEIN"/>
    <property type="match status" value="1"/>
</dbReference>
<accession>A0AAX3ZAN3</accession>
<dbReference type="RefSeq" id="WP_019330805.1">
    <property type="nucleotide sequence ID" value="NZ_CP121271.1"/>
</dbReference>
<organism evidence="2 3">
    <name type="scientific">Streptomyces rochei</name>
    <name type="common">Streptomyces parvullus</name>
    <dbReference type="NCBI Taxonomy" id="1928"/>
    <lineage>
        <taxon>Bacteria</taxon>
        <taxon>Bacillati</taxon>
        <taxon>Actinomycetota</taxon>
        <taxon>Actinomycetes</taxon>
        <taxon>Kitasatosporales</taxon>
        <taxon>Streptomycetaceae</taxon>
        <taxon>Streptomyces</taxon>
        <taxon>Streptomyces rochei group</taxon>
    </lineage>
</organism>
<evidence type="ECO:0000313" key="2">
    <source>
        <dbReference type="EMBL" id="WMC84064.1"/>
    </source>
</evidence>
<protein>
    <submittedName>
        <fullName evidence="2">Carboxymuconolactone decarboxylase family protein</fullName>
    </submittedName>
</protein>
<dbReference type="GeneID" id="90940367"/>
<dbReference type="EMBL" id="CP121271">
    <property type="protein sequence ID" value="WMC84064.1"/>
    <property type="molecule type" value="Genomic_DNA"/>
</dbReference>
<dbReference type="Proteomes" id="UP001231701">
    <property type="component" value="Chromosome"/>
</dbReference>
<dbReference type="InterPro" id="IPR029032">
    <property type="entry name" value="AhpD-like"/>
</dbReference>
<reference evidence="2" key="1">
    <citation type="submission" date="2023-03" db="EMBL/GenBank/DDBJ databases">
        <title>Borrelidin-producing and root-colonizing Streptomyces rochei is a potent biopesticide for soil-borne oomycete-caused plant diseases.</title>
        <authorList>
            <person name="Zhou D."/>
            <person name="Wang X."/>
            <person name="Navarro-Munoz J.C."/>
            <person name="Li W."/>
            <person name="Li J."/>
            <person name="Jiu M."/>
            <person name="Deng S."/>
            <person name="Ye Y."/>
            <person name="Daly P."/>
            <person name="Wei L."/>
        </authorList>
    </citation>
    <scope>NUCLEOTIDE SEQUENCE</scope>
    <source>
        <strain evidence="2">JK1</strain>
    </source>
</reference>